<dbReference type="EMBL" id="PJCH01000017">
    <property type="protein sequence ID" value="PQA85688.1"/>
    <property type="molecule type" value="Genomic_DNA"/>
</dbReference>
<protein>
    <recommendedName>
        <fullName evidence="2">DUF4168 domain-containing protein</fullName>
    </recommendedName>
</protein>
<reference evidence="3 4" key="1">
    <citation type="submission" date="2017-12" db="EMBL/GenBank/DDBJ databases">
        <authorList>
            <person name="Hurst M.R.H."/>
        </authorList>
    </citation>
    <scope>NUCLEOTIDE SEQUENCE [LARGE SCALE GENOMIC DNA]</scope>
    <source>
        <strain evidence="3 4">SY-3-19</strain>
    </source>
</reference>
<keyword evidence="1" id="KW-0732">Signal</keyword>
<evidence type="ECO:0000313" key="3">
    <source>
        <dbReference type="EMBL" id="PQA85688.1"/>
    </source>
</evidence>
<proteinExistence type="predicted"/>
<keyword evidence="4" id="KW-1185">Reference proteome</keyword>
<dbReference type="Pfam" id="PF13767">
    <property type="entry name" value="DUF4168"/>
    <property type="match status" value="1"/>
</dbReference>
<dbReference type="RefSeq" id="WP_104832327.1">
    <property type="nucleotide sequence ID" value="NZ_PJCH01000017.1"/>
</dbReference>
<dbReference type="InterPro" id="IPR025433">
    <property type="entry name" value="DUF4168"/>
</dbReference>
<comment type="caution">
    <text evidence="3">The sequence shown here is derived from an EMBL/GenBank/DDBJ whole genome shotgun (WGS) entry which is preliminary data.</text>
</comment>
<accession>A0A2S7JZQ0</accession>
<dbReference type="Proteomes" id="UP000239504">
    <property type="component" value="Unassembled WGS sequence"/>
</dbReference>
<evidence type="ECO:0000259" key="2">
    <source>
        <dbReference type="Pfam" id="PF13767"/>
    </source>
</evidence>
<feature type="signal peptide" evidence="1">
    <location>
        <begin position="1"/>
        <end position="27"/>
    </location>
</feature>
<name>A0A2S7JZQ0_9PROT</name>
<organism evidence="3 4">
    <name type="scientific">Hyphococcus luteus</name>
    <dbReference type="NCBI Taxonomy" id="2058213"/>
    <lineage>
        <taxon>Bacteria</taxon>
        <taxon>Pseudomonadati</taxon>
        <taxon>Pseudomonadota</taxon>
        <taxon>Alphaproteobacteria</taxon>
        <taxon>Parvularculales</taxon>
        <taxon>Parvularculaceae</taxon>
        <taxon>Hyphococcus</taxon>
    </lineage>
</organism>
<gene>
    <name evidence="3" type="ORF">CW354_22440</name>
</gene>
<feature type="domain" description="DUF4168" evidence="2">
    <location>
        <begin position="41"/>
        <end position="116"/>
    </location>
</feature>
<feature type="chain" id="PRO_5015454120" description="DUF4168 domain-containing protein" evidence="1">
    <location>
        <begin position="28"/>
        <end position="121"/>
    </location>
</feature>
<evidence type="ECO:0000313" key="4">
    <source>
        <dbReference type="Proteomes" id="UP000239504"/>
    </source>
</evidence>
<dbReference type="AlphaFoldDB" id="A0A2S7JZQ0"/>
<sequence length="121" mass="13042">MNCFKMTKLLAAAAAAAAASAGPAAMAQDAAAQQQQIAPVSDKEVKKFVKAEKKIGAIVEEWSPKVQSAESQQEAQQMQKKAQTQMIAAIEKEGLSVQRYNQIAQRAQVDKQLAERLQEAA</sequence>
<evidence type="ECO:0000256" key="1">
    <source>
        <dbReference type="SAM" id="SignalP"/>
    </source>
</evidence>